<dbReference type="Proteomes" id="UP000198942">
    <property type="component" value="Unassembled WGS sequence"/>
</dbReference>
<name>A0A1H8USJ1_9SPHI</name>
<dbReference type="RefSeq" id="WP_091222023.1">
    <property type="nucleotide sequence ID" value="NZ_FOCL01000020.1"/>
</dbReference>
<evidence type="ECO:0000313" key="5">
    <source>
        <dbReference type="Proteomes" id="UP000198942"/>
    </source>
</evidence>
<dbReference type="Pfam" id="PF13600">
    <property type="entry name" value="DUF4140"/>
    <property type="match status" value="1"/>
</dbReference>
<dbReference type="InterPro" id="IPR037291">
    <property type="entry name" value="DUF4139"/>
</dbReference>
<dbReference type="Pfam" id="PF13715">
    <property type="entry name" value="CarbopepD_reg_2"/>
    <property type="match status" value="1"/>
</dbReference>
<dbReference type="Pfam" id="PF13598">
    <property type="entry name" value="DUF4139"/>
    <property type="match status" value="1"/>
</dbReference>
<dbReference type="STRING" id="551995.SAMN05192574_12063"/>
<feature type="domain" description="DUF4139" evidence="2">
    <location>
        <begin position="257"/>
        <end position="654"/>
    </location>
</feature>
<gene>
    <name evidence="4" type="ORF">SAMN05192574_12063</name>
</gene>
<dbReference type="PANTHER" id="PTHR31005:SF8">
    <property type="entry name" value="DUF4139 DOMAIN-CONTAINING PROTEIN"/>
    <property type="match status" value="1"/>
</dbReference>
<dbReference type="AlphaFoldDB" id="A0A1H8USJ1"/>
<keyword evidence="5" id="KW-1185">Reference proteome</keyword>
<dbReference type="EMBL" id="FOCL01000020">
    <property type="protein sequence ID" value="SEP05973.1"/>
    <property type="molecule type" value="Genomic_DNA"/>
</dbReference>
<keyword evidence="1" id="KW-0175">Coiled coil</keyword>
<dbReference type="InterPro" id="IPR025554">
    <property type="entry name" value="DUF4140"/>
</dbReference>
<dbReference type="PANTHER" id="PTHR31005">
    <property type="entry name" value="DUF4139 DOMAIN-CONTAINING PROTEIN"/>
    <property type="match status" value="1"/>
</dbReference>
<evidence type="ECO:0000313" key="4">
    <source>
        <dbReference type="EMBL" id="SEP05973.1"/>
    </source>
</evidence>
<dbReference type="SUPFAM" id="SSF49464">
    <property type="entry name" value="Carboxypeptidase regulatory domain-like"/>
    <property type="match status" value="1"/>
</dbReference>
<dbReference type="Gene3D" id="2.60.40.1120">
    <property type="entry name" value="Carboxypeptidase-like, regulatory domain"/>
    <property type="match status" value="1"/>
</dbReference>
<evidence type="ECO:0000259" key="3">
    <source>
        <dbReference type="Pfam" id="PF13600"/>
    </source>
</evidence>
<feature type="coiled-coil region" evidence="1">
    <location>
        <begin position="200"/>
        <end position="234"/>
    </location>
</feature>
<sequence>MFQHKFIYGKVHAPASFIYAAPGNPGISEITDGVYLTEGIMFKKLSIAAALFFIAAATRADEGQKVASKVQKVTVFLNGAQVSRTALVNINPGTSTLVFENLSPGIDVQSIQVNAGGDFTILSVNHELDFADNDIRQKNIQAIEAKQKLVRNKIALQNNMLSIYQEEANTLAKNPISNGTNVALDPVKLKQTLDFQTARLNEIKKNQQVVNDQIDLLNDELQGYDKQIAEINRAGVKTTSNVLVTVSSKAPLQANFTLSYLVRNASWFPTYDIRAKNVNSPITIVYKANVSQKTGEDWKSAKLTLSTGNPAVNGAKPELTPTYLNFGMYYSGATASLTKVMGRVVAGDDGQALPGVAIRVKGTSIGAVSDAGGNYSIQLPNVNAVLTYSFVGYETIERQANTPLINVALNPSSKQLNEVVVVGYGFSSDYRSESTGAVSVIKSKALVSTVPIEVKKEENQTNIEFNIANPYTVPSDGKQYAVEISQYNIDATYQYYVAPKLSTDVFLTAQLTNWNKYSFLSGEANLFFEGTYIGKSLINTDATTDTLNLSLGTDKNIVVTRTLEKGLVMRQSSGSNQKETRNWLIDVKNRKSQPVNLLVEDQVPVSQNKDIEVEAQETSGAKPDVTTGKISWNFMLNSLDEKKVKLKYQVKYPKNQSVIVQ</sequence>
<dbReference type="OrthoDB" id="634585at2"/>
<protein>
    <recommendedName>
        <fullName evidence="6">Mucoidy inhibitor MuiA family protein</fullName>
    </recommendedName>
</protein>
<dbReference type="InterPro" id="IPR011935">
    <property type="entry name" value="CHP02231"/>
</dbReference>
<evidence type="ECO:0000259" key="2">
    <source>
        <dbReference type="Pfam" id="PF13598"/>
    </source>
</evidence>
<accession>A0A1H8USJ1</accession>
<feature type="domain" description="DUF4140" evidence="3">
    <location>
        <begin position="73"/>
        <end position="170"/>
    </location>
</feature>
<reference evidence="5" key="1">
    <citation type="submission" date="2016-10" db="EMBL/GenBank/DDBJ databases">
        <authorList>
            <person name="Varghese N."/>
            <person name="Submissions S."/>
        </authorList>
    </citation>
    <scope>NUCLEOTIDE SEQUENCE [LARGE SCALE GENOMIC DNA]</scope>
    <source>
        <strain evidence="5">Gh-48</strain>
    </source>
</reference>
<dbReference type="InterPro" id="IPR008969">
    <property type="entry name" value="CarboxyPept-like_regulatory"/>
</dbReference>
<evidence type="ECO:0008006" key="6">
    <source>
        <dbReference type="Google" id="ProtNLM"/>
    </source>
</evidence>
<organism evidence="4 5">
    <name type="scientific">Mucilaginibacter gossypiicola</name>
    <dbReference type="NCBI Taxonomy" id="551995"/>
    <lineage>
        <taxon>Bacteria</taxon>
        <taxon>Pseudomonadati</taxon>
        <taxon>Bacteroidota</taxon>
        <taxon>Sphingobacteriia</taxon>
        <taxon>Sphingobacteriales</taxon>
        <taxon>Sphingobacteriaceae</taxon>
        <taxon>Mucilaginibacter</taxon>
    </lineage>
</organism>
<evidence type="ECO:0000256" key="1">
    <source>
        <dbReference type="SAM" id="Coils"/>
    </source>
</evidence>
<proteinExistence type="predicted"/>
<dbReference type="NCBIfam" id="TIGR02231">
    <property type="entry name" value="mucoidy inhibitor MuiA family protein"/>
    <property type="match status" value="2"/>
</dbReference>